<proteinExistence type="predicted"/>
<evidence type="ECO:0000313" key="2">
    <source>
        <dbReference type="EMBL" id="KDP39468.1"/>
    </source>
</evidence>
<evidence type="ECO:0000313" key="3">
    <source>
        <dbReference type="Proteomes" id="UP000027138"/>
    </source>
</evidence>
<feature type="compositionally biased region" description="Polar residues" evidence="1">
    <location>
        <begin position="75"/>
        <end position="85"/>
    </location>
</feature>
<sequence>MEKTSLRSKLEHAQAVHLSTLVRSKGQFHLERQRNAHPGCAPQHARASRKGEKSLRVRDKHAPRMPDSMPVLSTRKISPCNSEASTPRPCPVAHPCQVGDAYRIVGDREDSTDDEEDEVVGGASFGADRFQSIEIMYGSLDSRMDTLQGQLQTVIQLLQPYPPPPPEP</sequence>
<feature type="region of interest" description="Disordered" evidence="1">
    <location>
        <begin position="26"/>
        <end position="93"/>
    </location>
</feature>
<organism evidence="2 3">
    <name type="scientific">Jatropha curcas</name>
    <name type="common">Barbados nut</name>
    <dbReference type="NCBI Taxonomy" id="180498"/>
    <lineage>
        <taxon>Eukaryota</taxon>
        <taxon>Viridiplantae</taxon>
        <taxon>Streptophyta</taxon>
        <taxon>Embryophyta</taxon>
        <taxon>Tracheophyta</taxon>
        <taxon>Spermatophyta</taxon>
        <taxon>Magnoliopsida</taxon>
        <taxon>eudicotyledons</taxon>
        <taxon>Gunneridae</taxon>
        <taxon>Pentapetalae</taxon>
        <taxon>rosids</taxon>
        <taxon>fabids</taxon>
        <taxon>Malpighiales</taxon>
        <taxon>Euphorbiaceae</taxon>
        <taxon>Crotonoideae</taxon>
        <taxon>Jatropheae</taxon>
        <taxon>Jatropha</taxon>
    </lineage>
</organism>
<keyword evidence="3" id="KW-1185">Reference proteome</keyword>
<gene>
    <name evidence="2" type="ORF">JCGZ_05149</name>
</gene>
<accession>A0A067KWU3</accession>
<name>A0A067KWU3_JATCU</name>
<evidence type="ECO:0000256" key="1">
    <source>
        <dbReference type="SAM" id="MobiDB-lite"/>
    </source>
</evidence>
<reference evidence="2 3" key="1">
    <citation type="journal article" date="2014" name="PLoS ONE">
        <title>Global Analysis of Gene Expression Profiles in Physic Nut (Jatropha curcas L.) Seedlings Exposed to Salt Stress.</title>
        <authorList>
            <person name="Zhang L."/>
            <person name="Zhang C."/>
            <person name="Wu P."/>
            <person name="Chen Y."/>
            <person name="Li M."/>
            <person name="Jiang H."/>
            <person name="Wu G."/>
        </authorList>
    </citation>
    <scope>NUCLEOTIDE SEQUENCE [LARGE SCALE GENOMIC DNA]</scope>
    <source>
        <strain evidence="3">cv. GZQX0401</strain>
        <tissue evidence="2">Young leaves</tissue>
    </source>
</reference>
<dbReference type="EMBL" id="KK914350">
    <property type="protein sequence ID" value="KDP39468.1"/>
    <property type="molecule type" value="Genomic_DNA"/>
</dbReference>
<dbReference type="AlphaFoldDB" id="A0A067KWU3"/>
<protein>
    <submittedName>
        <fullName evidence="2">Uncharacterized protein</fullName>
    </submittedName>
</protein>
<dbReference type="Proteomes" id="UP000027138">
    <property type="component" value="Unassembled WGS sequence"/>
</dbReference>
<feature type="compositionally biased region" description="Basic and acidic residues" evidence="1">
    <location>
        <begin position="49"/>
        <end position="64"/>
    </location>
</feature>